<evidence type="ECO:0000313" key="5">
    <source>
        <dbReference type="EMBL" id="OAF60097.1"/>
    </source>
</evidence>
<dbReference type="PANTHER" id="PTHR10887">
    <property type="entry name" value="DNA2/NAM7 HELICASE FAMILY"/>
    <property type="match status" value="1"/>
</dbReference>
<dbReference type="CDD" id="cd18808">
    <property type="entry name" value="SF1_C_Upf1"/>
    <property type="match status" value="1"/>
</dbReference>
<dbReference type="OrthoDB" id="409395at2759"/>
<feature type="region of interest" description="Disordered" evidence="3">
    <location>
        <begin position="1104"/>
        <end position="1175"/>
    </location>
</feature>
<dbReference type="Pfam" id="PF13087">
    <property type="entry name" value="AAA_12"/>
    <property type="match status" value="1"/>
</dbReference>
<dbReference type="InterPro" id="IPR041677">
    <property type="entry name" value="DNA2/NAM7_AAA_11"/>
</dbReference>
<dbReference type="InterPro" id="IPR012677">
    <property type="entry name" value="Nucleotide-bd_a/b_plait_sf"/>
</dbReference>
<feature type="compositionally biased region" description="Basic and acidic residues" evidence="3">
    <location>
        <begin position="1373"/>
        <end position="1384"/>
    </location>
</feature>
<feature type="compositionally biased region" description="Polar residues" evidence="3">
    <location>
        <begin position="1235"/>
        <end position="1250"/>
    </location>
</feature>
<dbReference type="eggNOG" id="KOG1807">
    <property type="taxonomic scope" value="Eukaryota"/>
</dbReference>
<evidence type="ECO:0000256" key="2">
    <source>
        <dbReference type="PROSITE-ProRule" id="PRU00176"/>
    </source>
</evidence>
<dbReference type="Pfam" id="PF13086">
    <property type="entry name" value="AAA_11"/>
    <property type="match status" value="1"/>
</dbReference>
<keyword evidence="2" id="KW-0694">RNA-binding</keyword>
<feature type="region of interest" description="Disordered" evidence="3">
    <location>
        <begin position="1079"/>
        <end position="1098"/>
    </location>
</feature>
<dbReference type="PANTHER" id="PTHR10887:SF341">
    <property type="entry name" value="NFX1-TYPE ZINC FINGER-CONTAINING PROTEIN 1"/>
    <property type="match status" value="1"/>
</dbReference>
<keyword evidence="1" id="KW-0347">Helicase</keyword>
<feature type="region of interest" description="Disordered" evidence="3">
    <location>
        <begin position="1201"/>
        <end position="1255"/>
    </location>
</feature>
<evidence type="ECO:0000256" key="3">
    <source>
        <dbReference type="SAM" id="MobiDB-lite"/>
    </source>
</evidence>
<feature type="compositionally biased region" description="Low complexity" evidence="3">
    <location>
        <begin position="1393"/>
        <end position="1409"/>
    </location>
</feature>
<reference evidence="5" key="1">
    <citation type="submission" date="2016-03" db="EMBL/GenBank/DDBJ databases">
        <title>Updated assembly of Pseudogymnoascus destructans, the fungus causing white-nose syndrome of bats.</title>
        <authorList>
            <person name="Palmer J.M."/>
            <person name="Drees K.P."/>
            <person name="Foster J.T."/>
            <person name="Lindner D.L."/>
        </authorList>
    </citation>
    <scope>NUCLEOTIDE SEQUENCE [LARGE SCALE GENOMIC DNA]</scope>
    <source>
        <strain evidence="5">20631-21</strain>
    </source>
</reference>
<name>A0A177ADF3_9PEZI</name>
<dbReference type="Pfam" id="PF25396">
    <property type="entry name" value="ZNFX1"/>
    <property type="match status" value="1"/>
</dbReference>
<dbReference type="Gene3D" id="3.30.70.330">
    <property type="match status" value="1"/>
</dbReference>
<dbReference type="InterPro" id="IPR027417">
    <property type="entry name" value="P-loop_NTPase"/>
</dbReference>
<dbReference type="InterPro" id="IPR041679">
    <property type="entry name" value="DNA2/NAM7-like_C"/>
</dbReference>
<feature type="region of interest" description="Disordered" evidence="3">
    <location>
        <begin position="1338"/>
        <end position="1357"/>
    </location>
</feature>
<dbReference type="Gene3D" id="3.40.50.300">
    <property type="entry name" value="P-loop containing nucleotide triphosphate hydrolases"/>
    <property type="match status" value="3"/>
</dbReference>
<feature type="region of interest" description="Disordered" evidence="3">
    <location>
        <begin position="1366"/>
        <end position="1410"/>
    </location>
</feature>
<feature type="domain" description="RRM" evidence="4">
    <location>
        <begin position="1257"/>
        <end position="1338"/>
    </location>
</feature>
<evidence type="ECO:0000259" key="4">
    <source>
        <dbReference type="PROSITE" id="PS50102"/>
    </source>
</evidence>
<dbReference type="GO" id="GO:0004386">
    <property type="term" value="F:helicase activity"/>
    <property type="evidence" value="ECO:0007669"/>
    <property type="project" value="InterPro"/>
</dbReference>
<dbReference type="InterPro" id="IPR057373">
    <property type="entry name" value="ZNFX1"/>
</dbReference>
<organism evidence="5">
    <name type="scientific">Pseudogymnoascus destructans</name>
    <dbReference type="NCBI Taxonomy" id="655981"/>
    <lineage>
        <taxon>Eukaryota</taxon>
        <taxon>Fungi</taxon>
        <taxon>Dikarya</taxon>
        <taxon>Ascomycota</taxon>
        <taxon>Pezizomycotina</taxon>
        <taxon>Leotiomycetes</taxon>
        <taxon>Thelebolales</taxon>
        <taxon>Thelebolaceae</taxon>
        <taxon>Pseudogymnoascus</taxon>
    </lineage>
</organism>
<feature type="compositionally biased region" description="Polar residues" evidence="3">
    <location>
        <begin position="1201"/>
        <end position="1216"/>
    </location>
</feature>
<dbReference type="VEuPathDB" id="FungiDB:GMDG_00247"/>
<dbReference type="RefSeq" id="XP_024325379.1">
    <property type="nucleotide sequence ID" value="XM_024466532.1"/>
</dbReference>
<dbReference type="InterPro" id="IPR045055">
    <property type="entry name" value="DNA2/NAM7-like"/>
</dbReference>
<gene>
    <name evidence="5" type="ORF">VC83_02879</name>
</gene>
<keyword evidence="1" id="KW-0547">Nucleotide-binding</keyword>
<dbReference type="InterPro" id="IPR035979">
    <property type="entry name" value="RBD_domain_sf"/>
</dbReference>
<proteinExistence type="predicted"/>
<dbReference type="PROSITE" id="PS50102">
    <property type="entry name" value="RRM"/>
    <property type="match status" value="1"/>
</dbReference>
<keyword evidence="1" id="KW-0378">Hydrolase</keyword>
<dbReference type="Proteomes" id="UP000077154">
    <property type="component" value="Unassembled WGS sequence"/>
</dbReference>
<dbReference type="GeneID" id="36285956"/>
<feature type="compositionally biased region" description="Pro residues" evidence="3">
    <location>
        <begin position="1162"/>
        <end position="1171"/>
    </location>
</feature>
<dbReference type="SUPFAM" id="SSF52540">
    <property type="entry name" value="P-loop containing nucleoside triphosphate hydrolases"/>
    <property type="match status" value="1"/>
</dbReference>
<dbReference type="Pfam" id="PF00076">
    <property type="entry name" value="RRM_1"/>
    <property type="match status" value="1"/>
</dbReference>
<keyword evidence="1" id="KW-0067">ATP-binding</keyword>
<dbReference type="InterPro" id="IPR047187">
    <property type="entry name" value="SF1_C_Upf1"/>
</dbReference>
<dbReference type="GO" id="GO:0031048">
    <property type="term" value="P:regulatory ncRNA-mediated heterochromatin formation"/>
    <property type="evidence" value="ECO:0007669"/>
    <property type="project" value="TreeGrafter"/>
</dbReference>
<evidence type="ECO:0000256" key="1">
    <source>
        <dbReference type="ARBA" id="ARBA00022806"/>
    </source>
</evidence>
<dbReference type="GO" id="GO:0003723">
    <property type="term" value="F:RNA binding"/>
    <property type="evidence" value="ECO:0007669"/>
    <property type="project" value="UniProtKB-UniRule"/>
</dbReference>
<dbReference type="CDD" id="cd06008">
    <property type="entry name" value="NF-X1-zinc-finger"/>
    <property type="match status" value="1"/>
</dbReference>
<dbReference type="SMART" id="SM00360">
    <property type="entry name" value="RRM"/>
    <property type="match status" value="1"/>
</dbReference>
<dbReference type="SUPFAM" id="SSF54928">
    <property type="entry name" value="RNA-binding domain, RBD"/>
    <property type="match status" value="1"/>
</dbReference>
<dbReference type="EMBL" id="KV441392">
    <property type="protein sequence ID" value="OAF60097.1"/>
    <property type="molecule type" value="Genomic_DNA"/>
</dbReference>
<sequence length="1432" mass="158205">MSVFKAELPQRGADFKSSSPVKVVFSKVFPADFEPILREHITRPYQLDDEHSQEAWRRLPEIPFGAEINPGSTHGATHTEALPENIMGGPWGSKEAYIGSQYQLLRYDAIYPLLDAVRSYKENPGTSDLQTTSIYTNVFIVGYTFANMGVAARVEFSTERAGKRIRWPQSSRLQQGTMVALSPVHDNFKTICKVAIVAARPLAAVEKDPPQIDIFWASIEESEFDPTEEYVMVEAKSGYFEASRHMLVAMQKLMSETFPMAEHLMELRKTVGPPGDVEKQPRMNLSALLPAEAARETLTAGDFDANVFQDVDILGQWPALKGSQLDDSQMAAVRRILCKKVAIIQGPPGTGKTFVSITALKIMLNNWIVGDPPILVSAQTNHAIDQLLNLIEPFEPNFLRLGGRSSESNEIIQLRTLYRLRGQLAIGVTGSAGRIRIAQDALKRISEEIIHDIQDMNDQGAEEASVFLKLNLITQEQYDSLNDDEWVDAGADAGGVLYSWLGLDQQVLPRRCPLSNNGFEDDEDEDDYEYETLNEAELEARKSKDEDDIEALKGKYVPYRREFIGRNSRARSNIQVGAILCTTPNLWDIDEEDRGAIYQYLKDAATKEYLASFRRHLTDYSRAMDRLKIARWQGDATFIRKTGIKLIGCTTTGLSKYRGLLACLKPRTLLIEEAAETLEGTILAAMLESLDHLILVGDHQQLQAHCNVSHLERHPYNLSVSLFERLVNNGVEFTMLNKQRRMIPGLRELLSPIYEGLEDHPSVLDRRVRQPIPGMGGRDSYCFHHTWLESRDDAQSTYNIEEANMIVAFFNYLVLNGIDSSKITVLTFYNGQRKRLLTLLKRVPNLAIRGPFNVFTVDSYQGEENDVILLSLVRSNAHGTIGFLENKNRAVVALSRARRGMYIFGNCINLLRSEAESYDFWFSVMMTMKSQGRFDISSGFPIVCSTHSTETVVESSVELDNLTGGCGVKCNGVMPCGHKCRYNCHSFPHEDLFCKEPCTKAMNCNAAHTCSMRCSDPCACPCEKASQAAATDNLPLLASPAVADDSVAPALYPAVHSLESELLENVEIFDATAWREWDAPTSDGNARQSTGPPPSKKTLVIRDRYRPVDLSNGARQTGRTNVAILHNPPNISVQVEQRRSPSGSPQPLLSSTEGFVHQPDENFPPVPPKSSPNPDTYATIAGAPSLPHRIGDSTKVIASAQKNNNGQGTKKASTKSPLVFKSDRSYSGVPPPPTNNTEPGASTQIATTTGPVPASPTRLFVSGVARAESSASLKLLFMQCGTVLDAFVRNGEANATPGSPNRFGFVTMASPVQADAAITRLHGTRRHGHPLSVQIAKSNENNPKSEASVNKSAPGLTTQPQELDQVLTQPDHSPPDDANVEHTPRQTYRLSDNNEGAYNNEGAGNNEGADITAVTKTQEVVQIQEDDLISFD</sequence>
<protein>
    <recommendedName>
        <fullName evidence="4">RRM domain-containing protein</fullName>
    </recommendedName>
</protein>
<dbReference type="GO" id="GO:0031380">
    <property type="term" value="C:nuclear RNA-directed RNA polymerase complex"/>
    <property type="evidence" value="ECO:0007669"/>
    <property type="project" value="TreeGrafter"/>
</dbReference>
<feature type="compositionally biased region" description="Low complexity" evidence="3">
    <location>
        <begin position="1140"/>
        <end position="1151"/>
    </location>
</feature>
<dbReference type="InterPro" id="IPR000504">
    <property type="entry name" value="RRM_dom"/>
</dbReference>
<accession>A0A177ADF3</accession>